<evidence type="ECO:0000313" key="4">
    <source>
        <dbReference type="Proteomes" id="UP001165121"/>
    </source>
</evidence>
<feature type="region of interest" description="Disordered" evidence="1">
    <location>
        <begin position="105"/>
        <end position="125"/>
    </location>
</feature>
<sequence length="125" mass="14110">MASLRCRQQVSMIARQISRRPIISLFGLSNTVGCLAELYAYTASRAHMFQSVCPSSCMNVVTQSFPRPMVTLHQPNQLRSVWYWVDLVCLEQLHKLIDDFVISGSPSVSSSRNTPKRNTTPAYET</sequence>
<keyword evidence="2" id="KW-0812">Transmembrane</keyword>
<keyword evidence="2" id="KW-0472">Membrane</keyword>
<dbReference type="EMBL" id="BSXT01018926">
    <property type="protein sequence ID" value="GMG16253.1"/>
    <property type="molecule type" value="Genomic_DNA"/>
</dbReference>
<evidence type="ECO:0000256" key="1">
    <source>
        <dbReference type="SAM" id="MobiDB-lite"/>
    </source>
</evidence>
<keyword evidence="4" id="KW-1185">Reference proteome</keyword>
<reference evidence="3" key="1">
    <citation type="submission" date="2023-04" db="EMBL/GenBank/DDBJ databases">
        <title>Phytophthora fragariaefolia NBRC 109709.</title>
        <authorList>
            <person name="Ichikawa N."/>
            <person name="Sato H."/>
            <person name="Tonouchi N."/>
        </authorList>
    </citation>
    <scope>NUCLEOTIDE SEQUENCE</scope>
    <source>
        <strain evidence="3">NBRC 109709</strain>
    </source>
</reference>
<gene>
    <name evidence="3" type="ORF">Pfra01_002969800</name>
</gene>
<dbReference type="AlphaFoldDB" id="A0A9W6YM63"/>
<protein>
    <submittedName>
        <fullName evidence="3">Unnamed protein product</fullName>
    </submittedName>
</protein>
<comment type="caution">
    <text evidence="3">The sequence shown here is derived from an EMBL/GenBank/DDBJ whole genome shotgun (WGS) entry which is preliminary data.</text>
</comment>
<accession>A0A9W6YM63</accession>
<evidence type="ECO:0000256" key="2">
    <source>
        <dbReference type="SAM" id="Phobius"/>
    </source>
</evidence>
<dbReference type="Proteomes" id="UP001165121">
    <property type="component" value="Unassembled WGS sequence"/>
</dbReference>
<feature type="transmembrane region" description="Helical" evidence="2">
    <location>
        <begin position="21"/>
        <end position="41"/>
    </location>
</feature>
<keyword evidence="2" id="KW-1133">Transmembrane helix</keyword>
<evidence type="ECO:0000313" key="3">
    <source>
        <dbReference type="EMBL" id="GMG16253.1"/>
    </source>
</evidence>
<name>A0A9W6YM63_9STRA</name>
<proteinExistence type="predicted"/>
<feature type="compositionally biased region" description="Polar residues" evidence="1">
    <location>
        <begin position="112"/>
        <end position="125"/>
    </location>
</feature>
<organism evidence="3 4">
    <name type="scientific">Phytophthora fragariaefolia</name>
    <dbReference type="NCBI Taxonomy" id="1490495"/>
    <lineage>
        <taxon>Eukaryota</taxon>
        <taxon>Sar</taxon>
        <taxon>Stramenopiles</taxon>
        <taxon>Oomycota</taxon>
        <taxon>Peronosporomycetes</taxon>
        <taxon>Peronosporales</taxon>
        <taxon>Peronosporaceae</taxon>
        <taxon>Phytophthora</taxon>
    </lineage>
</organism>